<evidence type="ECO:0000313" key="3">
    <source>
        <dbReference type="Proteomes" id="UP000253831"/>
    </source>
</evidence>
<reference evidence="2 3" key="1">
    <citation type="submission" date="2018-05" db="EMBL/GenBank/DDBJ databases">
        <title>Integrated omic analyses show evidence that a Ca. Accumulibacter phosphatis strain performs denitrification under micro-aerobic conditions.</title>
        <authorList>
            <person name="Camejo P.Y."/>
            <person name="Katherine M.D."/>
            <person name="Daniel N.R."/>
        </authorList>
    </citation>
    <scope>NUCLEOTIDE SEQUENCE [LARGE SCALE GENOMIC DNA]</scope>
    <source>
        <strain evidence="2">UW-LDO-IC</strain>
    </source>
</reference>
<feature type="region of interest" description="Disordered" evidence="1">
    <location>
        <begin position="359"/>
        <end position="378"/>
    </location>
</feature>
<dbReference type="AlphaFoldDB" id="A0A369XNZ4"/>
<feature type="compositionally biased region" description="Polar residues" evidence="1">
    <location>
        <begin position="18"/>
        <end position="30"/>
    </location>
</feature>
<sequence>MFSFRAAKWRNGEMASAYLTSSSSETQAGGQRQPPAPKGRARSHRENRGASPVSFAYHRCMSIAQEPPLPEPDRVSPPMLWEFVKLADYRVPSPAGASAALEKWTSLRQLFRRDEQDQQDEQAPVKSEHELRLLSQSRLHRLARPIDWRGAAAALDAALADWLQASNADAPVRFVIGQPHCGHPEILAHWAASHDALRIEAPSSEQILGDDGAWLEAWPATDRLWVLANLEHCYLRHANGLGLVRRLLEQAASGALGRGVIACDSWAWAYLQEVWPLPQPGALTLQAFDGQRLSHFLAELMPCPVRDRLRFCNARTGNEVHLELGENNAAVSPEVNQLAVYSRGNIGCAWNSWRASLRATPDQGEDGTEQADETQPDADPGAEIVWVSAVRQEPVLPAEKGEGLVFILHALLLHNGLPATLLPELLPQPGHRIASSVLQLQTQGVIALANGRWQISASAYAVVREFLRRRGFLRDNF</sequence>
<accession>A0A369XNZ4</accession>
<feature type="compositionally biased region" description="Acidic residues" evidence="1">
    <location>
        <begin position="363"/>
        <end position="376"/>
    </location>
</feature>
<evidence type="ECO:0000256" key="1">
    <source>
        <dbReference type="SAM" id="MobiDB-lite"/>
    </source>
</evidence>
<comment type="caution">
    <text evidence="2">The sequence shown here is derived from an EMBL/GenBank/DDBJ whole genome shotgun (WGS) entry which is preliminary data.</text>
</comment>
<organism evidence="2 3">
    <name type="scientific">Candidatus Accumulibacter meliphilus</name>
    <dbReference type="NCBI Taxonomy" id="2211374"/>
    <lineage>
        <taxon>Bacteria</taxon>
        <taxon>Pseudomonadati</taxon>
        <taxon>Pseudomonadota</taxon>
        <taxon>Betaproteobacteria</taxon>
        <taxon>Candidatus Accumulibacter</taxon>
    </lineage>
</organism>
<feature type="region of interest" description="Disordered" evidence="1">
    <location>
        <begin position="18"/>
        <end position="49"/>
    </location>
</feature>
<name>A0A369XNZ4_9PROT</name>
<gene>
    <name evidence="2" type="ORF">DVS81_10695</name>
</gene>
<dbReference type="Proteomes" id="UP000253831">
    <property type="component" value="Unassembled WGS sequence"/>
</dbReference>
<proteinExistence type="predicted"/>
<evidence type="ECO:0000313" key="2">
    <source>
        <dbReference type="EMBL" id="RDE50512.1"/>
    </source>
</evidence>
<protein>
    <submittedName>
        <fullName evidence="2">Uncharacterized protein</fullName>
    </submittedName>
</protein>
<dbReference type="EMBL" id="QPGA01000018">
    <property type="protein sequence ID" value="RDE50512.1"/>
    <property type="molecule type" value="Genomic_DNA"/>
</dbReference>